<evidence type="ECO:0000313" key="1">
    <source>
        <dbReference type="EMBL" id="CAG8645278.1"/>
    </source>
</evidence>
<dbReference type="Proteomes" id="UP000789920">
    <property type="component" value="Unassembled WGS sequence"/>
</dbReference>
<dbReference type="EMBL" id="CAJVQC010013141">
    <property type="protein sequence ID" value="CAG8645278.1"/>
    <property type="molecule type" value="Genomic_DNA"/>
</dbReference>
<sequence length="145" mass="16966">EIDNSKDDKNQTTASDDERFDLGSYYRDEISFEKDRHEILQESMNPNGSNDSEECCLLKSKVGKDQYKVYISDQKPVKEGLYNPGPCYQNDDYMVKNKLRASEWYEKGSKNKSSNSQNNLRLKKESESVFYHWLRPKIFDPGKEA</sequence>
<keyword evidence="2" id="KW-1185">Reference proteome</keyword>
<accession>A0ACA9NDW1</accession>
<gene>
    <name evidence="1" type="ORF">RPERSI_LOCUS7641</name>
</gene>
<organism evidence="1 2">
    <name type="scientific">Racocetra persica</name>
    <dbReference type="NCBI Taxonomy" id="160502"/>
    <lineage>
        <taxon>Eukaryota</taxon>
        <taxon>Fungi</taxon>
        <taxon>Fungi incertae sedis</taxon>
        <taxon>Mucoromycota</taxon>
        <taxon>Glomeromycotina</taxon>
        <taxon>Glomeromycetes</taxon>
        <taxon>Diversisporales</taxon>
        <taxon>Gigasporaceae</taxon>
        <taxon>Racocetra</taxon>
    </lineage>
</organism>
<proteinExistence type="predicted"/>
<comment type="caution">
    <text evidence="1">The sequence shown here is derived from an EMBL/GenBank/DDBJ whole genome shotgun (WGS) entry which is preliminary data.</text>
</comment>
<protein>
    <submittedName>
        <fullName evidence="1">34846_t:CDS:1</fullName>
    </submittedName>
</protein>
<evidence type="ECO:0000313" key="2">
    <source>
        <dbReference type="Proteomes" id="UP000789920"/>
    </source>
</evidence>
<feature type="non-terminal residue" evidence="1">
    <location>
        <position position="1"/>
    </location>
</feature>
<name>A0ACA9NDW1_9GLOM</name>
<reference evidence="1" key="1">
    <citation type="submission" date="2021-06" db="EMBL/GenBank/DDBJ databases">
        <authorList>
            <person name="Kallberg Y."/>
            <person name="Tangrot J."/>
            <person name="Rosling A."/>
        </authorList>
    </citation>
    <scope>NUCLEOTIDE SEQUENCE</scope>
    <source>
        <strain evidence="1">MA461A</strain>
    </source>
</reference>